<comment type="caution">
    <text evidence="2">The sequence shown here is derived from an EMBL/GenBank/DDBJ whole genome shotgun (WGS) entry which is preliminary data.</text>
</comment>
<organism evidence="2 3">
    <name type="scientific">Tigriopus californicus</name>
    <name type="common">Marine copepod</name>
    <dbReference type="NCBI Taxonomy" id="6832"/>
    <lineage>
        <taxon>Eukaryota</taxon>
        <taxon>Metazoa</taxon>
        <taxon>Ecdysozoa</taxon>
        <taxon>Arthropoda</taxon>
        <taxon>Crustacea</taxon>
        <taxon>Multicrustacea</taxon>
        <taxon>Hexanauplia</taxon>
        <taxon>Copepoda</taxon>
        <taxon>Harpacticoida</taxon>
        <taxon>Harpacticidae</taxon>
        <taxon>Tigriopus</taxon>
    </lineage>
</organism>
<feature type="transmembrane region" description="Helical" evidence="1">
    <location>
        <begin position="6"/>
        <end position="26"/>
    </location>
</feature>
<accession>A0A553PBS4</accession>
<gene>
    <name evidence="2" type="ORF">TCAL_15680</name>
</gene>
<keyword evidence="1" id="KW-0812">Transmembrane</keyword>
<protein>
    <recommendedName>
        <fullName evidence="4">Dipeptidase</fullName>
    </recommendedName>
</protein>
<evidence type="ECO:0000256" key="1">
    <source>
        <dbReference type="SAM" id="Phobius"/>
    </source>
</evidence>
<dbReference type="InterPro" id="IPR008257">
    <property type="entry name" value="Pept_M19"/>
</dbReference>
<feature type="non-terminal residue" evidence="2">
    <location>
        <position position="1"/>
    </location>
</feature>
<keyword evidence="3" id="KW-1185">Reference proteome</keyword>
<proteinExistence type="predicted"/>
<dbReference type="EMBL" id="VCGU01000005">
    <property type="protein sequence ID" value="TRY75141.1"/>
    <property type="molecule type" value="Genomic_DNA"/>
</dbReference>
<sequence>TTTRIGIFGGTALLVFLAILIPSVTLRSTEEPISEEMQLVLEVLQEEPVIDTHNDLPYQMYSQVGNHIRLLDIS</sequence>
<dbReference type="PROSITE" id="PS51365">
    <property type="entry name" value="RENAL_DIPEPTIDASE_2"/>
    <property type="match status" value="1"/>
</dbReference>
<evidence type="ECO:0008006" key="4">
    <source>
        <dbReference type="Google" id="ProtNLM"/>
    </source>
</evidence>
<dbReference type="GO" id="GO:0006508">
    <property type="term" value="P:proteolysis"/>
    <property type="evidence" value="ECO:0007669"/>
    <property type="project" value="InterPro"/>
</dbReference>
<keyword evidence="1" id="KW-0472">Membrane</keyword>
<feature type="non-terminal residue" evidence="2">
    <location>
        <position position="74"/>
    </location>
</feature>
<name>A0A553PBS4_TIGCA</name>
<evidence type="ECO:0000313" key="2">
    <source>
        <dbReference type="EMBL" id="TRY75141.1"/>
    </source>
</evidence>
<dbReference type="AlphaFoldDB" id="A0A553PBS4"/>
<keyword evidence="1" id="KW-1133">Transmembrane helix</keyword>
<evidence type="ECO:0000313" key="3">
    <source>
        <dbReference type="Proteomes" id="UP000318571"/>
    </source>
</evidence>
<dbReference type="GO" id="GO:0070573">
    <property type="term" value="F:metallodipeptidase activity"/>
    <property type="evidence" value="ECO:0007669"/>
    <property type="project" value="InterPro"/>
</dbReference>
<reference evidence="2 3" key="1">
    <citation type="journal article" date="2018" name="Nat. Ecol. Evol.">
        <title>Genomic signatures of mitonuclear coevolution across populations of Tigriopus californicus.</title>
        <authorList>
            <person name="Barreto F.S."/>
            <person name="Watson E.T."/>
            <person name="Lima T.G."/>
            <person name="Willett C.S."/>
            <person name="Edmands S."/>
            <person name="Li W."/>
            <person name="Burton R.S."/>
        </authorList>
    </citation>
    <scope>NUCLEOTIDE SEQUENCE [LARGE SCALE GENOMIC DNA]</scope>
    <source>
        <strain evidence="2 3">San Diego</strain>
    </source>
</reference>
<dbReference type="Proteomes" id="UP000318571">
    <property type="component" value="Chromosome 2"/>
</dbReference>